<dbReference type="SMART" id="SM00116">
    <property type="entry name" value="CBS"/>
    <property type="match status" value="2"/>
</dbReference>
<dbReference type="RefSeq" id="WP_034832635.1">
    <property type="nucleotide sequence ID" value="NZ_JOKH01000001.1"/>
</dbReference>
<evidence type="ECO:0000256" key="1">
    <source>
        <dbReference type="ARBA" id="ARBA00023122"/>
    </source>
</evidence>
<sequence length="136" mass="14624">MNSLQVNDLMDHQPLTVSANIGVIVALRQLLKKGLSAAPVVNDEGELQGILSEADCMKGTLLGGYFEQIGELVSHRMSTTVCTVTPDTDLVSAAKIMLDNKRRVLPVVESGKVVGLLTRTKVLAEIMERIDSPSHA</sequence>
<comment type="caution">
    <text evidence="4">The sequence shown here is derived from an EMBL/GenBank/DDBJ whole genome shotgun (WGS) entry which is preliminary data.</text>
</comment>
<keyword evidence="1 2" id="KW-0129">CBS domain</keyword>
<dbReference type="InterPro" id="IPR000644">
    <property type="entry name" value="CBS_dom"/>
</dbReference>
<dbReference type="Pfam" id="PF00571">
    <property type="entry name" value="CBS"/>
    <property type="match status" value="2"/>
</dbReference>
<dbReference type="EMBL" id="JOKH01000001">
    <property type="protein sequence ID" value="KEQ19042.1"/>
    <property type="molecule type" value="Genomic_DNA"/>
</dbReference>
<dbReference type="InterPro" id="IPR046342">
    <property type="entry name" value="CBS_dom_sf"/>
</dbReference>
<dbReference type="PROSITE" id="PS51371">
    <property type="entry name" value="CBS"/>
    <property type="match status" value="2"/>
</dbReference>
<dbReference type="SUPFAM" id="SSF54631">
    <property type="entry name" value="CBS-domain pair"/>
    <property type="match status" value="1"/>
</dbReference>
<evidence type="ECO:0000259" key="3">
    <source>
        <dbReference type="PROSITE" id="PS51371"/>
    </source>
</evidence>
<proteinExistence type="predicted"/>
<feature type="domain" description="CBS" evidence="3">
    <location>
        <begin position="77"/>
        <end position="132"/>
    </location>
</feature>
<evidence type="ECO:0000313" key="4">
    <source>
        <dbReference type="EMBL" id="KEQ19042.1"/>
    </source>
</evidence>
<dbReference type="Gene3D" id="3.10.580.10">
    <property type="entry name" value="CBS-domain"/>
    <property type="match status" value="1"/>
</dbReference>
<evidence type="ECO:0000313" key="5">
    <source>
        <dbReference type="Proteomes" id="UP000028073"/>
    </source>
</evidence>
<protein>
    <recommendedName>
        <fullName evidence="3">CBS domain-containing protein</fullName>
    </recommendedName>
</protein>
<dbReference type="AlphaFoldDB" id="A0A081NKR9"/>
<reference evidence="4 5" key="1">
    <citation type="submission" date="2014-06" db="EMBL/GenBank/DDBJ databases">
        <title>Whole Genome Sequences of Three Symbiotic Endozoicomonas Bacteria.</title>
        <authorList>
            <person name="Neave M.J."/>
            <person name="Apprill A."/>
            <person name="Voolstra C.R."/>
        </authorList>
    </citation>
    <scope>NUCLEOTIDE SEQUENCE [LARGE SCALE GENOMIC DNA]</scope>
    <source>
        <strain evidence="4 5">DSM 25634</strain>
    </source>
</reference>
<evidence type="ECO:0000256" key="2">
    <source>
        <dbReference type="PROSITE-ProRule" id="PRU00703"/>
    </source>
</evidence>
<dbReference type="InterPro" id="IPR044729">
    <property type="entry name" value="CBS_bac"/>
</dbReference>
<dbReference type="CDD" id="cd04629">
    <property type="entry name" value="CBS_pair_bac"/>
    <property type="match status" value="1"/>
</dbReference>
<dbReference type="Proteomes" id="UP000028073">
    <property type="component" value="Unassembled WGS sequence"/>
</dbReference>
<accession>A0A081NKR9</accession>
<keyword evidence="5" id="KW-1185">Reference proteome</keyword>
<feature type="domain" description="CBS" evidence="3">
    <location>
        <begin position="10"/>
        <end position="66"/>
    </location>
</feature>
<gene>
    <name evidence="4" type="ORF">GZ78_03155</name>
</gene>
<organism evidence="4 5">
    <name type="scientific">Endozoicomonas numazuensis</name>
    <dbReference type="NCBI Taxonomy" id="1137799"/>
    <lineage>
        <taxon>Bacteria</taxon>
        <taxon>Pseudomonadati</taxon>
        <taxon>Pseudomonadota</taxon>
        <taxon>Gammaproteobacteria</taxon>
        <taxon>Oceanospirillales</taxon>
        <taxon>Endozoicomonadaceae</taxon>
        <taxon>Endozoicomonas</taxon>
    </lineage>
</organism>
<dbReference type="PANTHER" id="PTHR43080:SF26">
    <property type="entry name" value="REGULATORY PROTEIN"/>
    <property type="match status" value="1"/>
</dbReference>
<dbReference type="OrthoDB" id="9790355at2"/>
<name>A0A081NKR9_9GAMM</name>
<dbReference type="PANTHER" id="PTHR43080">
    <property type="entry name" value="CBS DOMAIN-CONTAINING PROTEIN CBSX3, MITOCHONDRIAL"/>
    <property type="match status" value="1"/>
</dbReference>
<dbReference type="STRING" id="1137799.GZ78_03155"/>
<dbReference type="eggNOG" id="COG0517">
    <property type="taxonomic scope" value="Bacteria"/>
</dbReference>
<dbReference type="InterPro" id="IPR051257">
    <property type="entry name" value="Diverse_CBS-Domain"/>
</dbReference>